<dbReference type="OrthoDB" id="1013089at2"/>
<name>F4KMZ3_PORAD</name>
<evidence type="ECO:0000313" key="2">
    <source>
        <dbReference type="Proteomes" id="UP000006545"/>
    </source>
</evidence>
<dbReference type="KEGG" id="pah:Poras_1438"/>
<dbReference type="STRING" id="879243.Poras_1438"/>
<dbReference type="Pfam" id="PF12864">
    <property type="entry name" value="DUF3822"/>
    <property type="match status" value="1"/>
</dbReference>
<evidence type="ECO:0000313" key="1">
    <source>
        <dbReference type="EMBL" id="AEE13371.1"/>
    </source>
</evidence>
<dbReference type="Gene3D" id="3.30.420.250">
    <property type="match status" value="1"/>
</dbReference>
<evidence type="ECO:0008006" key="3">
    <source>
        <dbReference type="Google" id="ProtNLM"/>
    </source>
</evidence>
<dbReference type="RefSeq" id="WP_013760741.1">
    <property type="nucleotide sequence ID" value="NC_015501.1"/>
</dbReference>
<dbReference type="Proteomes" id="UP000006545">
    <property type="component" value="Chromosome"/>
</dbReference>
<proteinExistence type="predicted"/>
<reference evidence="2" key="1">
    <citation type="submission" date="2011-04" db="EMBL/GenBank/DDBJ databases">
        <title>The complete genome of Porphyromonas asaccharolytica DSM 20707.</title>
        <authorList>
            <person name="Lucas S."/>
            <person name="Han J."/>
            <person name="Lapidus A."/>
            <person name="Bruce D."/>
            <person name="Goodwin L."/>
            <person name="Pitluck S."/>
            <person name="Peters L."/>
            <person name="Kyrpides N."/>
            <person name="Mavromatis K."/>
            <person name="Ivanova N."/>
            <person name="Ovchinnikova G."/>
            <person name="Pagani I."/>
            <person name="Lu M."/>
            <person name="Detter J.C."/>
            <person name="Tapia R."/>
            <person name="Han C."/>
            <person name="Land M."/>
            <person name="Hauser L."/>
            <person name="Markowitz V."/>
            <person name="Cheng J.-F."/>
            <person name="Hugenholtz P."/>
            <person name="Woyke T."/>
            <person name="Wu D."/>
            <person name="Gronow S."/>
            <person name="Wellnitz S."/>
            <person name="Brambilla E."/>
            <person name="Klenk H.-P."/>
            <person name="Eisen J.A."/>
        </authorList>
    </citation>
    <scope>NUCLEOTIDE SEQUENCE [LARGE SCALE GENOMIC DNA]</scope>
    <source>
        <strain evidence="2">ATCC 25260 / DSM 20707 / VPI 4198</strain>
    </source>
</reference>
<dbReference type="AlphaFoldDB" id="F4KMZ3"/>
<keyword evidence="2" id="KW-1185">Reference proteome</keyword>
<sequence length="284" mass="31724">MQQPPALPKDTLTSAVSSLTLRLTADGFVYLYTLSDEETKTKAGAQEGYLTKSQSQFVPLDWSRVSALWGDIIARHPILSDPEGEVRILYPASHYVVIPSGMSGEQDVHWWRLTAPIFADEEQYYSDSYALGDGKPSLAVGFSHLLKGFLQRSFVACRFIPTILPFAQRVLRQSSLQTGLSLGVELVEGGCDLVLCQSGNLLRANHYSWPRYRTWQHHLYQVLYFLSKVYLDSSVDHAAPVSIILSDGTAGTDSLVGELLQALHRQFTTADWSVSVMPIDYWYA</sequence>
<dbReference type="HOGENOM" id="CLU_979544_0_0_10"/>
<gene>
    <name evidence="1" type="ordered locus">Poras_1438</name>
</gene>
<dbReference type="EMBL" id="CP002689">
    <property type="protein sequence ID" value="AEE13371.1"/>
    <property type="molecule type" value="Genomic_DNA"/>
</dbReference>
<organism evidence="1 2">
    <name type="scientific">Porphyromonas asaccharolytica (strain ATCC 25260 / DSM 20707 / BCRC 10618 / CCUG 7834 / JCM 6326 / LMG 13178 / VPI 4198 / B440)</name>
    <name type="common">Bacteroides asaccharolyticus</name>
    <dbReference type="NCBI Taxonomy" id="879243"/>
    <lineage>
        <taxon>Bacteria</taxon>
        <taxon>Pseudomonadati</taxon>
        <taxon>Bacteroidota</taxon>
        <taxon>Bacteroidia</taxon>
        <taxon>Bacteroidales</taxon>
        <taxon>Porphyromonadaceae</taxon>
        <taxon>Porphyromonas</taxon>
    </lineage>
</organism>
<dbReference type="InterPro" id="IPR024213">
    <property type="entry name" value="DUF3822"/>
</dbReference>
<protein>
    <recommendedName>
        <fullName evidence="3">DUF3822 domain-containing protein</fullName>
    </recommendedName>
</protein>
<accession>F4KMZ3</accession>